<evidence type="ECO:0000313" key="9">
    <source>
        <dbReference type="Proteomes" id="UP001060070"/>
    </source>
</evidence>
<accession>A0AB38T8T6</accession>
<feature type="transmembrane region" description="Helical" evidence="7">
    <location>
        <begin position="37"/>
        <end position="58"/>
    </location>
</feature>
<keyword evidence="4 7" id="KW-0812">Transmembrane</keyword>
<keyword evidence="5 7" id="KW-1133">Transmembrane helix</keyword>
<feature type="transmembrane region" description="Helical" evidence="7">
    <location>
        <begin position="64"/>
        <end position="83"/>
    </location>
</feature>
<evidence type="ECO:0000256" key="3">
    <source>
        <dbReference type="ARBA" id="ARBA00022475"/>
    </source>
</evidence>
<keyword evidence="3" id="KW-1003">Cell membrane</keyword>
<dbReference type="Pfam" id="PF13440">
    <property type="entry name" value="Polysacc_synt_3"/>
    <property type="match status" value="1"/>
</dbReference>
<feature type="transmembrane region" description="Helical" evidence="7">
    <location>
        <begin position="344"/>
        <end position="365"/>
    </location>
</feature>
<dbReference type="PANTHER" id="PTHR30250">
    <property type="entry name" value="PST FAMILY PREDICTED COLANIC ACID TRANSPORTER"/>
    <property type="match status" value="1"/>
</dbReference>
<feature type="transmembrane region" description="Helical" evidence="7">
    <location>
        <begin position="314"/>
        <end position="338"/>
    </location>
</feature>
<feature type="transmembrane region" description="Helical" evidence="7">
    <location>
        <begin position="104"/>
        <end position="123"/>
    </location>
</feature>
<organism evidence="8 9">
    <name type="scientific">Mesorhizobium ciceri</name>
    <dbReference type="NCBI Taxonomy" id="39645"/>
    <lineage>
        <taxon>Bacteria</taxon>
        <taxon>Pseudomonadati</taxon>
        <taxon>Pseudomonadota</taxon>
        <taxon>Alphaproteobacteria</taxon>
        <taxon>Hyphomicrobiales</taxon>
        <taxon>Phyllobacteriaceae</taxon>
        <taxon>Mesorhizobium</taxon>
    </lineage>
</organism>
<dbReference type="InterPro" id="IPR050833">
    <property type="entry name" value="Poly_Biosynth_Transport"/>
</dbReference>
<feature type="transmembrane region" description="Helical" evidence="7">
    <location>
        <begin position="386"/>
        <end position="404"/>
    </location>
</feature>
<dbReference type="RefSeq" id="WP_024502431.1">
    <property type="nucleotide sequence ID" value="NZ_CP088147.1"/>
</dbReference>
<gene>
    <name evidence="8" type="ORF">LRP29_28535</name>
</gene>
<evidence type="ECO:0000256" key="4">
    <source>
        <dbReference type="ARBA" id="ARBA00022692"/>
    </source>
</evidence>
<evidence type="ECO:0000256" key="2">
    <source>
        <dbReference type="ARBA" id="ARBA00007430"/>
    </source>
</evidence>
<evidence type="ECO:0000256" key="5">
    <source>
        <dbReference type="ARBA" id="ARBA00022989"/>
    </source>
</evidence>
<comment type="similarity">
    <text evidence="2">Belongs to the polysaccharide synthase family.</text>
</comment>
<evidence type="ECO:0000256" key="6">
    <source>
        <dbReference type="ARBA" id="ARBA00023136"/>
    </source>
</evidence>
<dbReference type="AlphaFoldDB" id="A0AB38T8T6"/>
<keyword evidence="6 7" id="KW-0472">Membrane</keyword>
<evidence type="ECO:0000256" key="7">
    <source>
        <dbReference type="SAM" id="Phobius"/>
    </source>
</evidence>
<name>A0AB38T8T6_9HYPH</name>
<dbReference type="EMBL" id="CP088147">
    <property type="protein sequence ID" value="UTU51369.1"/>
    <property type="molecule type" value="Genomic_DNA"/>
</dbReference>
<dbReference type="GO" id="GO:0005886">
    <property type="term" value="C:plasma membrane"/>
    <property type="evidence" value="ECO:0007669"/>
    <property type="project" value="UniProtKB-SubCell"/>
</dbReference>
<protein>
    <submittedName>
        <fullName evidence="8">Lipopolysaccharide biosynthesis protein</fullName>
    </submittedName>
</protein>
<feature type="transmembrane region" description="Helical" evidence="7">
    <location>
        <begin position="410"/>
        <end position="432"/>
    </location>
</feature>
<sequence length="455" mass="47687">MALSDLLRPKMVPAADTAIIAVRPSTIGSIIRAAGEVSAMAIVGQLTLLAAIPVLARLYSPADFGIFTIYLSIVNILAGVAALRFEASLYGVKGSAQAYVTVKLILLAVFVTTVLAFSAGQMLSNLAPNRLGSLAWLIPIGMGGAGLVEAMNCWSLRAGLLRDFALGRLILPASMAALQLVFGIANLGGEAMIHAHILSQFVFIGYIGYRVTSWEDLRGIARAPWRAVFEKARREYKFPLFDIPATLASIAINNLPAVLVGGLFGTAFAGYLGVATRLVTGPVTLIASPLSNVFVAEANQNNNRGHLLGVARGLLLLAAGFTAVPILLLGLAAPYVVVPLLGEPWMPTAEIMTALALMGAAQALSTPLSDVPALLRRQGTRLVIDLVRAVLVFGPLLAGAQAGWQPVTVIYFMAAGGASGFALKMAASLYLLTHDPQPAGAATCIQHECLEEKTP</sequence>
<reference evidence="8 9" key="1">
    <citation type="journal article" date="2022" name="Microbiol. Resour. Announc.">
        <title>Complete Genome Sequence of Mesorhizobium ciceri Strain R30, a Rhizobium Used as a Commercial Inoculant for Chickpea in Argentina.</title>
        <authorList>
            <person name="Foresto E."/>
            <person name="Revale S."/>
            <person name="Primo E."/>
            <person name="Nievas F."/>
            <person name="Carezzano E."/>
            <person name="Puente M."/>
            <person name="Alzari P."/>
            <person name="Mart M."/>
            <person name="Ben-Assaya M."/>
            <person name="Mornico D."/>
            <person name="Santoro M."/>
            <person name="Mart F."/>
            <person name="Giordano W."/>
            <person name="Bogino P."/>
        </authorList>
    </citation>
    <scope>NUCLEOTIDE SEQUENCE [LARGE SCALE GENOMIC DNA]</scope>
    <source>
        <strain evidence="8 9">R30</strain>
    </source>
</reference>
<comment type="subcellular location">
    <subcellularLocation>
        <location evidence="1">Cell membrane</location>
        <topology evidence="1">Multi-pass membrane protein</topology>
    </subcellularLocation>
</comment>
<evidence type="ECO:0000256" key="1">
    <source>
        <dbReference type="ARBA" id="ARBA00004651"/>
    </source>
</evidence>
<feature type="transmembrane region" description="Helical" evidence="7">
    <location>
        <begin position="191"/>
        <end position="209"/>
    </location>
</feature>
<feature type="transmembrane region" description="Helical" evidence="7">
    <location>
        <begin position="135"/>
        <end position="154"/>
    </location>
</feature>
<evidence type="ECO:0000313" key="8">
    <source>
        <dbReference type="EMBL" id="UTU51369.1"/>
    </source>
</evidence>
<feature type="transmembrane region" description="Helical" evidence="7">
    <location>
        <begin position="166"/>
        <end position="185"/>
    </location>
</feature>
<dbReference type="Proteomes" id="UP001060070">
    <property type="component" value="Chromosome"/>
</dbReference>
<dbReference type="PANTHER" id="PTHR30250:SF10">
    <property type="entry name" value="LIPOPOLYSACCHARIDE BIOSYNTHESIS PROTEIN WZXC"/>
    <property type="match status" value="1"/>
</dbReference>
<keyword evidence="9" id="KW-1185">Reference proteome</keyword>
<proteinExistence type="inferred from homology"/>